<dbReference type="InterPro" id="IPR038717">
    <property type="entry name" value="Tc1-like_DDE_dom"/>
</dbReference>
<evidence type="ECO:0000259" key="1">
    <source>
        <dbReference type="Pfam" id="PF13358"/>
    </source>
</evidence>
<reference evidence="2 3" key="1">
    <citation type="submission" date="2019-10" db="EMBL/GenBank/DDBJ databases">
        <title>Taxonomy of Antarctic Massilia spp.: description of Massilia rubra sp. nov., Massilia aquatica sp. nov., Massilia mucilaginosa sp. nov., Massilia frigida sp. nov. isolated from streams, lakes and regoliths.</title>
        <authorList>
            <person name="Holochova P."/>
            <person name="Sedlacek I."/>
            <person name="Kralova S."/>
            <person name="Maslanova I."/>
            <person name="Busse H.-J."/>
            <person name="Stankova E."/>
            <person name="Vrbovska V."/>
            <person name="Kovarovic V."/>
            <person name="Bartak M."/>
            <person name="Svec P."/>
            <person name="Pantucek R."/>
        </authorList>
    </citation>
    <scope>NUCLEOTIDE SEQUENCE [LARGE SCALE GENOMIC DNA]</scope>
    <source>
        <strain evidence="2 3">CCM 8695</strain>
    </source>
</reference>
<evidence type="ECO:0000313" key="2">
    <source>
        <dbReference type="EMBL" id="NHZ83914.1"/>
    </source>
</evidence>
<proteinExistence type="predicted"/>
<dbReference type="InterPro" id="IPR036397">
    <property type="entry name" value="RNaseH_sf"/>
</dbReference>
<sequence length="106" mass="12676">MPFQKVIAFFDRIAVQPHPVPCIVVLDNANIHRGEAMKLKRRQWQRRGLYLYYLPPYSPKLNRIDILWKQAKYFWRKFVRQTGSAVLDEVNSIMASYVTEFAINFR</sequence>
<gene>
    <name evidence="2" type="ORF">F2P44_32290</name>
</gene>
<dbReference type="Pfam" id="PF13358">
    <property type="entry name" value="DDE_3"/>
    <property type="match status" value="1"/>
</dbReference>
<dbReference type="Gene3D" id="3.30.420.10">
    <property type="entry name" value="Ribonuclease H-like superfamily/Ribonuclease H"/>
    <property type="match status" value="1"/>
</dbReference>
<dbReference type="EMBL" id="WHJG01000068">
    <property type="protein sequence ID" value="NHZ83914.1"/>
    <property type="molecule type" value="Genomic_DNA"/>
</dbReference>
<name>A0ABX0NJB9_9BURK</name>
<comment type="caution">
    <text evidence="2">The sequence shown here is derived from an EMBL/GenBank/DDBJ whole genome shotgun (WGS) entry which is preliminary data.</text>
</comment>
<protein>
    <submittedName>
        <fullName evidence="2">IS630 family transposase</fullName>
    </submittedName>
</protein>
<feature type="domain" description="Tc1-like transposase DDE" evidence="1">
    <location>
        <begin position="5"/>
        <end position="77"/>
    </location>
</feature>
<accession>A0ABX0NJB9</accession>
<keyword evidence="3" id="KW-1185">Reference proteome</keyword>
<organism evidence="2 3">
    <name type="scientific">Massilia frigida</name>
    <dbReference type="NCBI Taxonomy" id="2609281"/>
    <lineage>
        <taxon>Bacteria</taxon>
        <taxon>Pseudomonadati</taxon>
        <taxon>Pseudomonadota</taxon>
        <taxon>Betaproteobacteria</taxon>
        <taxon>Burkholderiales</taxon>
        <taxon>Oxalobacteraceae</taxon>
        <taxon>Telluria group</taxon>
        <taxon>Massilia</taxon>
    </lineage>
</organism>
<evidence type="ECO:0000313" key="3">
    <source>
        <dbReference type="Proteomes" id="UP000621455"/>
    </source>
</evidence>
<dbReference type="Proteomes" id="UP000621455">
    <property type="component" value="Unassembled WGS sequence"/>
</dbReference>